<feature type="region of interest" description="Disordered" evidence="1">
    <location>
        <begin position="77"/>
        <end position="198"/>
    </location>
</feature>
<dbReference type="EMBL" id="HBEN01008460">
    <property type="protein sequence ID" value="CAD8441720.1"/>
    <property type="molecule type" value="Transcribed_RNA"/>
</dbReference>
<dbReference type="AlphaFoldDB" id="A0A7S0D529"/>
<evidence type="ECO:0000256" key="1">
    <source>
        <dbReference type="SAM" id="MobiDB-lite"/>
    </source>
</evidence>
<accession>A0A7S0D529</accession>
<feature type="compositionally biased region" description="Low complexity" evidence="1">
    <location>
        <begin position="315"/>
        <end position="329"/>
    </location>
</feature>
<protein>
    <submittedName>
        <fullName evidence="2">Uncharacterized protein</fullName>
    </submittedName>
</protein>
<gene>
    <name evidence="2" type="ORF">MSP1401_LOCUS7007</name>
</gene>
<feature type="region of interest" description="Disordered" evidence="1">
    <location>
        <begin position="273"/>
        <end position="340"/>
    </location>
</feature>
<reference evidence="2" key="1">
    <citation type="submission" date="2021-01" db="EMBL/GenBank/DDBJ databases">
        <authorList>
            <person name="Corre E."/>
            <person name="Pelletier E."/>
            <person name="Niang G."/>
            <person name="Scheremetjew M."/>
            <person name="Finn R."/>
            <person name="Kale V."/>
            <person name="Holt S."/>
            <person name="Cochrane G."/>
            <person name="Meng A."/>
            <person name="Brown T."/>
            <person name="Cohen L."/>
        </authorList>
    </citation>
    <scope>NUCLEOTIDE SEQUENCE</scope>
    <source>
        <strain evidence="2">CCAC1681</strain>
    </source>
</reference>
<name>A0A7S0D529_MICPS</name>
<sequence length="484" mass="53404">MDHPRTRDGPRARPRIQPPARLASRPRSRGTTRRDDALVAPAPSDVPRRSVARGPRAARLAAANGFREKSRLAIRRDSRWTLAPRTKRDSARRDEKQSVSRRSFSVSREEQKKKSLLPTYIERPTPKRSRLTTHHRFPSSLPTRRGSPRPPQDPSSAKYAAGTSGKDPSSGKDLPKNKKNGGPGGLTPIKTPARPVFAEPEQKTYGFDEGECDFDLNTYAGPPSFEGLVMPPPPIAPPPANTFAYPPNFETYARAHALRWAQRVLLDEFGEAASGGEDEKSASDDENGEQTAHSHSNGGERNGTKTNGVSHHSNGVRGRMNGNGVAGVASAKQPNGVHHDSTNWYERIEHVRFSFDVVVNGVETTHECDWASPVPEAVTHMLEHEPIAAFASPALGMYHSEVKTIGHKAEDAALTAAVEFLCEWAVVEREGAVLDPFRDIREMRFVFEVLTKRGKRRTATRTHVGGPNDRMNAFKAAITRVRGW</sequence>
<feature type="compositionally biased region" description="Basic and acidic residues" evidence="1">
    <location>
        <begin position="86"/>
        <end position="98"/>
    </location>
</feature>
<organism evidence="2">
    <name type="scientific">Micromonas pusilla</name>
    <name type="common">Picoplanktonic green alga</name>
    <name type="synonym">Chromulina pusilla</name>
    <dbReference type="NCBI Taxonomy" id="38833"/>
    <lineage>
        <taxon>Eukaryota</taxon>
        <taxon>Viridiplantae</taxon>
        <taxon>Chlorophyta</taxon>
        <taxon>Mamiellophyceae</taxon>
        <taxon>Mamiellales</taxon>
        <taxon>Mamiellaceae</taxon>
        <taxon>Micromonas</taxon>
    </lineage>
</organism>
<proteinExistence type="predicted"/>
<feature type="compositionally biased region" description="Basic residues" evidence="1">
    <location>
        <begin position="126"/>
        <end position="137"/>
    </location>
</feature>
<feature type="region of interest" description="Disordered" evidence="1">
    <location>
        <begin position="1"/>
        <end position="56"/>
    </location>
</feature>
<evidence type="ECO:0000313" key="2">
    <source>
        <dbReference type="EMBL" id="CAD8441720.1"/>
    </source>
</evidence>
<feature type="compositionally biased region" description="Polar residues" evidence="1">
    <location>
        <begin position="289"/>
        <end position="313"/>
    </location>
</feature>
<feature type="compositionally biased region" description="Basic and acidic residues" evidence="1">
    <location>
        <begin position="1"/>
        <end position="11"/>
    </location>
</feature>